<name>A0A3A5MMU9_9MICO</name>
<evidence type="ECO:0000256" key="6">
    <source>
        <dbReference type="ARBA" id="ARBA00022777"/>
    </source>
</evidence>
<evidence type="ECO:0000256" key="10">
    <source>
        <dbReference type="SAM" id="Phobius"/>
    </source>
</evidence>
<evidence type="ECO:0000256" key="3">
    <source>
        <dbReference type="ARBA" id="ARBA00022553"/>
    </source>
</evidence>
<dbReference type="RefSeq" id="WP_119971616.1">
    <property type="nucleotide sequence ID" value="NZ_JBHSQA010000003.1"/>
</dbReference>
<evidence type="ECO:0000256" key="9">
    <source>
        <dbReference type="SAM" id="MobiDB-lite"/>
    </source>
</evidence>
<dbReference type="GO" id="GO:0046983">
    <property type="term" value="F:protein dimerization activity"/>
    <property type="evidence" value="ECO:0007669"/>
    <property type="project" value="InterPro"/>
</dbReference>
<dbReference type="SUPFAM" id="SSF55874">
    <property type="entry name" value="ATPase domain of HSP90 chaperone/DNA topoisomerase II/histidine kinase"/>
    <property type="match status" value="1"/>
</dbReference>
<dbReference type="InterPro" id="IPR011712">
    <property type="entry name" value="Sig_transdc_His_kin_sub3_dim/P"/>
</dbReference>
<dbReference type="EC" id="2.7.13.3" evidence="2"/>
<feature type="transmembrane region" description="Helical" evidence="10">
    <location>
        <begin position="167"/>
        <end position="183"/>
    </location>
</feature>
<evidence type="ECO:0000313" key="13">
    <source>
        <dbReference type="Proteomes" id="UP000272015"/>
    </source>
</evidence>
<evidence type="ECO:0000256" key="8">
    <source>
        <dbReference type="ARBA" id="ARBA00023012"/>
    </source>
</evidence>
<dbReference type="Proteomes" id="UP000272015">
    <property type="component" value="Unassembled WGS sequence"/>
</dbReference>
<keyword evidence="6 12" id="KW-0418">Kinase</keyword>
<dbReference type="PANTHER" id="PTHR24421:SF10">
    <property type="entry name" value="NITRATE_NITRITE SENSOR PROTEIN NARQ"/>
    <property type="match status" value="1"/>
</dbReference>
<evidence type="ECO:0000313" key="12">
    <source>
        <dbReference type="EMBL" id="RJT90682.1"/>
    </source>
</evidence>
<dbReference type="EMBL" id="QZVS01000057">
    <property type="protein sequence ID" value="RJT90682.1"/>
    <property type="molecule type" value="Genomic_DNA"/>
</dbReference>
<dbReference type="Gene3D" id="3.30.565.10">
    <property type="entry name" value="Histidine kinase-like ATPase, C-terminal domain"/>
    <property type="match status" value="1"/>
</dbReference>
<feature type="compositionally biased region" description="Gly residues" evidence="9">
    <location>
        <begin position="26"/>
        <end position="38"/>
    </location>
</feature>
<feature type="transmembrane region" description="Helical" evidence="10">
    <location>
        <begin position="214"/>
        <end position="234"/>
    </location>
</feature>
<dbReference type="OrthoDB" id="227596at2"/>
<keyword evidence="10" id="KW-0812">Transmembrane</keyword>
<keyword evidence="8" id="KW-0902">Two-component regulatory system</keyword>
<feature type="region of interest" description="Disordered" evidence="9">
    <location>
        <begin position="14"/>
        <end position="41"/>
    </location>
</feature>
<organism evidence="12 13">
    <name type="scientific">Cryobacterium melibiosiphilum</name>
    <dbReference type="NCBI Taxonomy" id="995039"/>
    <lineage>
        <taxon>Bacteria</taxon>
        <taxon>Bacillati</taxon>
        <taxon>Actinomycetota</taxon>
        <taxon>Actinomycetes</taxon>
        <taxon>Micrococcales</taxon>
        <taxon>Microbacteriaceae</taxon>
        <taxon>Cryobacterium</taxon>
    </lineage>
</organism>
<dbReference type="GO" id="GO:0000155">
    <property type="term" value="F:phosphorelay sensor kinase activity"/>
    <property type="evidence" value="ECO:0007669"/>
    <property type="project" value="InterPro"/>
</dbReference>
<dbReference type="GO" id="GO:0016020">
    <property type="term" value="C:membrane"/>
    <property type="evidence" value="ECO:0007669"/>
    <property type="project" value="InterPro"/>
</dbReference>
<sequence>MPAHWDSDAAWYQRAPRDGVDQGDSAAGGWGSGWGAREGGPPNDARRARRLWFPVLFSFLVQVPLVALLTWPGRQTDDHFGDMPMVHGAESGGAAGGFDASRGGFSDGIAGALFGDRPGLQLGSWLVAVMLAFIGPLALIGARRFPGPVVAVAAAAVGALVLLRPDLGVPPIALAVAIVLGIVRGARVWVYASVATAWVATIALAALFELDLPPLRIMAATLGLAVVMAAGEGIRNRRERFRDLRRTAAARQQTAEQRERVRIARELHDVLAHSLSQINVQAGVGLHLIDSQPERAAEALASIKSTSKNALEEVRTVLGILRSTPDGSTPDDGGAPLAPQPDLAGLPALIESFTRQGLAVEFAAAPALTGASPPAATQLALYRIVQEALTNVLRHARAATVRVELGCDATGYRLTVTDDGSLAPGAGPLLPGGGLLGMRERAELLGGSLHVHRVPVGQGGGVRVEAMIPVLPRRDSRPGSDPA</sequence>
<dbReference type="SMART" id="SM00387">
    <property type="entry name" value="HATPase_c"/>
    <property type="match status" value="1"/>
</dbReference>
<dbReference type="CDD" id="cd16917">
    <property type="entry name" value="HATPase_UhpB-NarQ-NarX-like"/>
    <property type="match status" value="1"/>
</dbReference>
<protein>
    <recommendedName>
        <fullName evidence="2">histidine kinase</fullName>
        <ecNumber evidence="2">2.7.13.3</ecNumber>
    </recommendedName>
</protein>
<feature type="transmembrane region" description="Helical" evidence="10">
    <location>
        <begin position="145"/>
        <end position="161"/>
    </location>
</feature>
<dbReference type="PANTHER" id="PTHR24421">
    <property type="entry name" value="NITRATE/NITRITE SENSOR PROTEIN NARX-RELATED"/>
    <property type="match status" value="1"/>
</dbReference>
<evidence type="ECO:0000256" key="5">
    <source>
        <dbReference type="ARBA" id="ARBA00022741"/>
    </source>
</evidence>
<dbReference type="InterPro" id="IPR036890">
    <property type="entry name" value="HATPase_C_sf"/>
</dbReference>
<feature type="domain" description="Histidine kinase/HSP90-like ATPase" evidence="11">
    <location>
        <begin position="376"/>
        <end position="472"/>
    </location>
</feature>
<dbReference type="GO" id="GO:0005524">
    <property type="term" value="F:ATP binding"/>
    <property type="evidence" value="ECO:0007669"/>
    <property type="project" value="UniProtKB-KW"/>
</dbReference>
<dbReference type="Pfam" id="PF07730">
    <property type="entry name" value="HisKA_3"/>
    <property type="match status" value="1"/>
</dbReference>
<feature type="transmembrane region" description="Helical" evidence="10">
    <location>
        <begin position="122"/>
        <end position="140"/>
    </location>
</feature>
<evidence type="ECO:0000256" key="4">
    <source>
        <dbReference type="ARBA" id="ARBA00022679"/>
    </source>
</evidence>
<evidence type="ECO:0000256" key="2">
    <source>
        <dbReference type="ARBA" id="ARBA00012438"/>
    </source>
</evidence>
<dbReference type="AlphaFoldDB" id="A0A3A5MMU9"/>
<feature type="transmembrane region" description="Helical" evidence="10">
    <location>
        <begin position="51"/>
        <end position="71"/>
    </location>
</feature>
<reference evidence="12 13" key="1">
    <citation type="submission" date="2018-09" db="EMBL/GenBank/DDBJ databases">
        <title>Novel species of Cryobacterium.</title>
        <authorList>
            <person name="Liu Q."/>
            <person name="Xin Y.-H."/>
        </authorList>
    </citation>
    <scope>NUCLEOTIDE SEQUENCE [LARGE SCALE GENOMIC DNA]</scope>
    <source>
        <strain evidence="12 13">Hh39</strain>
    </source>
</reference>
<proteinExistence type="predicted"/>
<dbReference type="InterPro" id="IPR003594">
    <property type="entry name" value="HATPase_dom"/>
</dbReference>
<dbReference type="Gene3D" id="1.20.5.1930">
    <property type="match status" value="1"/>
</dbReference>
<keyword evidence="5" id="KW-0547">Nucleotide-binding</keyword>
<comment type="caution">
    <text evidence="12">The sequence shown here is derived from an EMBL/GenBank/DDBJ whole genome shotgun (WGS) entry which is preliminary data.</text>
</comment>
<gene>
    <name evidence="12" type="ORF">D6T64_03430</name>
</gene>
<dbReference type="InterPro" id="IPR050482">
    <property type="entry name" value="Sensor_HK_TwoCompSys"/>
</dbReference>
<accession>A0A3A5MMU9</accession>
<evidence type="ECO:0000256" key="1">
    <source>
        <dbReference type="ARBA" id="ARBA00000085"/>
    </source>
</evidence>
<keyword evidence="4" id="KW-0808">Transferase</keyword>
<comment type="catalytic activity">
    <reaction evidence="1">
        <text>ATP + protein L-histidine = ADP + protein N-phospho-L-histidine.</text>
        <dbReference type="EC" id="2.7.13.3"/>
    </reaction>
</comment>
<keyword evidence="3" id="KW-0597">Phosphoprotein</keyword>
<keyword evidence="13" id="KW-1185">Reference proteome</keyword>
<evidence type="ECO:0000256" key="7">
    <source>
        <dbReference type="ARBA" id="ARBA00022840"/>
    </source>
</evidence>
<keyword evidence="10" id="KW-0472">Membrane</keyword>
<keyword evidence="7" id="KW-0067">ATP-binding</keyword>
<keyword evidence="10" id="KW-1133">Transmembrane helix</keyword>
<dbReference type="Pfam" id="PF02518">
    <property type="entry name" value="HATPase_c"/>
    <property type="match status" value="1"/>
</dbReference>
<feature type="transmembrane region" description="Helical" evidence="10">
    <location>
        <begin position="188"/>
        <end position="208"/>
    </location>
</feature>
<evidence type="ECO:0000259" key="11">
    <source>
        <dbReference type="SMART" id="SM00387"/>
    </source>
</evidence>